<protein>
    <submittedName>
        <fullName evidence="2">Uncharacterized protein</fullName>
    </submittedName>
</protein>
<sequence>MPTILSIPPRHPARLLGTKFDDVATQATNLASEQLDLWEHATVLYHGFDWQTSAETFLYLSRTISRNLESTLCLLNSAMVFARLGDYATASQILDEAEPNERTLAFTMFLMGHVEFELGNFEKAHDSLKVALHSLNGSSQRLYDLGLEYVLRAPHIQQSLRVFESKNELVGMLGSLGALPADAVFEAPPRDGAPTVAASRPSTVNSRNSMDSGEMPTLTDDGSASELGSPIESVRSLEYASDGMQWHGLPDDSDVQVTPPTRTTSKAKGKEPATLLDHSTADNTTEARSSPFAKVLPGLPKTHRSTYEPREARVQGDSVRGLADFIRTLPSQNKTLQPKEAKVQDDDNILSLADFLRNSGPGEASAQPTRDDASDGSVYSNDSNADSIDSDALRKMVEQHDSSLKPRGVEPPPPRHPYRSGVGSMLLHESQRRTANGETNEPFEATPLSSDALHDLLGDDHTSMDWPLTDTASRSLRESFASAVSSRTELPLSRTMNRADMPEPLRIRDDSRPAVNPTIPARRSSLFRRQPSSQAARPSSTVSSSRFFSHVANLK</sequence>
<feature type="compositionally biased region" description="Basic and acidic residues" evidence="1">
    <location>
        <begin position="305"/>
        <end position="314"/>
    </location>
</feature>
<name>A0A6A6C627_ZASCE</name>
<gene>
    <name evidence="2" type="ORF">M409DRAFT_27765</name>
</gene>
<dbReference type="AlphaFoldDB" id="A0A6A6C627"/>
<dbReference type="GeneID" id="54561990"/>
<feature type="region of interest" description="Disordered" evidence="1">
    <location>
        <begin position="190"/>
        <end position="229"/>
    </location>
</feature>
<dbReference type="OrthoDB" id="3642326at2759"/>
<proteinExistence type="predicted"/>
<feature type="region of interest" description="Disordered" evidence="1">
    <location>
        <begin position="495"/>
        <end position="555"/>
    </location>
</feature>
<accession>A0A6A6C627</accession>
<feature type="compositionally biased region" description="Basic and acidic residues" evidence="1">
    <location>
        <begin position="391"/>
        <end position="408"/>
    </location>
</feature>
<keyword evidence="3" id="KW-1185">Reference proteome</keyword>
<feature type="compositionally biased region" description="Polar residues" evidence="1">
    <location>
        <begin position="200"/>
        <end position="211"/>
    </location>
</feature>
<feature type="region of interest" description="Disordered" evidence="1">
    <location>
        <begin position="356"/>
        <end position="422"/>
    </location>
</feature>
<dbReference type="Gene3D" id="1.25.40.10">
    <property type="entry name" value="Tetratricopeptide repeat domain"/>
    <property type="match status" value="1"/>
</dbReference>
<dbReference type="InterPro" id="IPR011990">
    <property type="entry name" value="TPR-like_helical_dom_sf"/>
</dbReference>
<reference evidence="2" key="1">
    <citation type="journal article" date="2020" name="Stud. Mycol.">
        <title>101 Dothideomycetes genomes: a test case for predicting lifestyles and emergence of pathogens.</title>
        <authorList>
            <person name="Haridas S."/>
            <person name="Albert R."/>
            <person name="Binder M."/>
            <person name="Bloem J."/>
            <person name="Labutti K."/>
            <person name="Salamov A."/>
            <person name="Andreopoulos B."/>
            <person name="Baker S."/>
            <person name="Barry K."/>
            <person name="Bills G."/>
            <person name="Bluhm B."/>
            <person name="Cannon C."/>
            <person name="Castanera R."/>
            <person name="Culley D."/>
            <person name="Daum C."/>
            <person name="Ezra D."/>
            <person name="Gonzalez J."/>
            <person name="Henrissat B."/>
            <person name="Kuo A."/>
            <person name="Liang C."/>
            <person name="Lipzen A."/>
            <person name="Lutzoni F."/>
            <person name="Magnuson J."/>
            <person name="Mondo S."/>
            <person name="Nolan M."/>
            <person name="Ohm R."/>
            <person name="Pangilinan J."/>
            <person name="Park H.-J."/>
            <person name="Ramirez L."/>
            <person name="Alfaro M."/>
            <person name="Sun H."/>
            <person name="Tritt A."/>
            <person name="Yoshinaga Y."/>
            <person name="Zwiers L.-H."/>
            <person name="Turgeon B."/>
            <person name="Goodwin S."/>
            <person name="Spatafora J."/>
            <person name="Crous P."/>
            <person name="Grigoriev I."/>
        </authorList>
    </citation>
    <scope>NUCLEOTIDE SEQUENCE</scope>
    <source>
        <strain evidence="2">ATCC 36951</strain>
    </source>
</reference>
<evidence type="ECO:0000313" key="2">
    <source>
        <dbReference type="EMBL" id="KAF2161708.1"/>
    </source>
</evidence>
<evidence type="ECO:0000256" key="1">
    <source>
        <dbReference type="SAM" id="MobiDB-lite"/>
    </source>
</evidence>
<feature type="region of interest" description="Disordered" evidence="1">
    <location>
        <begin position="244"/>
        <end position="316"/>
    </location>
</feature>
<dbReference type="RefSeq" id="XP_033662597.1">
    <property type="nucleotide sequence ID" value="XM_033808718.1"/>
</dbReference>
<dbReference type="EMBL" id="ML993617">
    <property type="protein sequence ID" value="KAF2161708.1"/>
    <property type="molecule type" value="Genomic_DNA"/>
</dbReference>
<evidence type="ECO:0000313" key="3">
    <source>
        <dbReference type="Proteomes" id="UP000799537"/>
    </source>
</evidence>
<organism evidence="2 3">
    <name type="scientific">Zasmidium cellare ATCC 36951</name>
    <dbReference type="NCBI Taxonomy" id="1080233"/>
    <lineage>
        <taxon>Eukaryota</taxon>
        <taxon>Fungi</taxon>
        <taxon>Dikarya</taxon>
        <taxon>Ascomycota</taxon>
        <taxon>Pezizomycotina</taxon>
        <taxon>Dothideomycetes</taxon>
        <taxon>Dothideomycetidae</taxon>
        <taxon>Mycosphaerellales</taxon>
        <taxon>Mycosphaerellaceae</taxon>
        <taxon>Zasmidium</taxon>
    </lineage>
</organism>
<feature type="compositionally biased region" description="Low complexity" evidence="1">
    <location>
        <begin position="532"/>
        <end position="549"/>
    </location>
</feature>
<feature type="compositionally biased region" description="Basic and acidic residues" evidence="1">
    <location>
        <begin position="500"/>
        <end position="512"/>
    </location>
</feature>
<dbReference type="SUPFAM" id="SSF48452">
    <property type="entry name" value="TPR-like"/>
    <property type="match status" value="1"/>
</dbReference>
<feature type="compositionally biased region" description="Polar residues" evidence="1">
    <location>
        <begin position="255"/>
        <end position="266"/>
    </location>
</feature>
<dbReference type="Proteomes" id="UP000799537">
    <property type="component" value="Unassembled WGS sequence"/>
</dbReference>